<comment type="caution">
    <text evidence="1">The sequence shown here is derived from an EMBL/GenBank/DDBJ whole genome shotgun (WGS) entry which is preliminary data.</text>
</comment>
<protein>
    <submittedName>
        <fullName evidence="1">Uncharacterized protein</fullName>
    </submittedName>
</protein>
<proteinExistence type="predicted"/>
<dbReference type="Proteomes" id="UP000499080">
    <property type="component" value="Unassembled WGS sequence"/>
</dbReference>
<name>A0A4Y2D9J0_ARAVE</name>
<reference evidence="1 2" key="1">
    <citation type="journal article" date="2019" name="Sci. Rep.">
        <title>Orb-weaving spider Araneus ventricosus genome elucidates the spidroin gene catalogue.</title>
        <authorList>
            <person name="Kono N."/>
            <person name="Nakamura H."/>
            <person name="Ohtoshi R."/>
            <person name="Moran D.A.P."/>
            <person name="Shinohara A."/>
            <person name="Yoshida Y."/>
            <person name="Fujiwara M."/>
            <person name="Mori M."/>
            <person name="Tomita M."/>
            <person name="Arakawa K."/>
        </authorList>
    </citation>
    <scope>NUCLEOTIDE SEQUENCE [LARGE SCALE GENOMIC DNA]</scope>
</reference>
<gene>
    <name evidence="1" type="ORF">AVEN_54440_1</name>
</gene>
<keyword evidence="2" id="KW-1185">Reference proteome</keyword>
<dbReference type="AlphaFoldDB" id="A0A4Y2D9J0"/>
<organism evidence="1 2">
    <name type="scientific">Araneus ventricosus</name>
    <name type="common">Orbweaver spider</name>
    <name type="synonym">Epeira ventricosa</name>
    <dbReference type="NCBI Taxonomy" id="182803"/>
    <lineage>
        <taxon>Eukaryota</taxon>
        <taxon>Metazoa</taxon>
        <taxon>Ecdysozoa</taxon>
        <taxon>Arthropoda</taxon>
        <taxon>Chelicerata</taxon>
        <taxon>Arachnida</taxon>
        <taxon>Araneae</taxon>
        <taxon>Araneomorphae</taxon>
        <taxon>Entelegynae</taxon>
        <taxon>Araneoidea</taxon>
        <taxon>Araneidae</taxon>
        <taxon>Araneus</taxon>
    </lineage>
</organism>
<dbReference type="EMBL" id="BGPR01000327">
    <property type="protein sequence ID" value="GBM13443.1"/>
    <property type="molecule type" value="Genomic_DNA"/>
</dbReference>
<accession>A0A4Y2D9J0</accession>
<sequence length="105" mass="11721">MTDIQYVVPLHLLAEKKSDYVMPGAIERALELHNFIIFTHCSAQESETRGTLSDFCTTDSGGPEWSMNAPLSSVTKIQLSPYSTRRDSDLAFLFVNSYRKASKTG</sequence>
<evidence type="ECO:0000313" key="2">
    <source>
        <dbReference type="Proteomes" id="UP000499080"/>
    </source>
</evidence>
<evidence type="ECO:0000313" key="1">
    <source>
        <dbReference type="EMBL" id="GBM13443.1"/>
    </source>
</evidence>